<evidence type="ECO:0000259" key="16">
    <source>
        <dbReference type="PROSITE" id="PS50145"/>
    </source>
</evidence>
<dbReference type="InterPro" id="IPR002083">
    <property type="entry name" value="MATH/TRAF_dom"/>
</dbReference>
<feature type="region of interest" description="Disordered" evidence="13">
    <location>
        <begin position="1"/>
        <end position="23"/>
    </location>
</feature>
<dbReference type="InterPro" id="IPR032070">
    <property type="entry name" value="TRAF_BIRC3-bd"/>
</dbReference>
<evidence type="ECO:0000313" key="17">
    <source>
        <dbReference type="EMBL" id="KAL2092319.1"/>
    </source>
</evidence>
<comment type="subcellular location">
    <subcellularLocation>
        <location evidence="1 11">Cytoplasm</location>
    </subcellularLocation>
</comment>
<dbReference type="EMBL" id="JBHFQA010000010">
    <property type="protein sequence ID" value="KAL2092319.1"/>
    <property type="molecule type" value="Genomic_DNA"/>
</dbReference>
<keyword evidence="7 12" id="KW-0863">Zinc-finger</keyword>
<organism evidence="17 18">
    <name type="scientific">Coilia grayii</name>
    <name type="common">Gray's grenadier anchovy</name>
    <dbReference type="NCBI Taxonomy" id="363190"/>
    <lineage>
        <taxon>Eukaryota</taxon>
        <taxon>Metazoa</taxon>
        <taxon>Chordata</taxon>
        <taxon>Craniata</taxon>
        <taxon>Vertebrata</taxon>
        <taxon>Euteleostomi</taxon>
        <taxon>Actinopterygii</taxon>
        <taxon>Neopterygii</taxon>
        <taxon>Teleostei</taxon>
        <taxon>Clupei</taxon>
        <taxon>Clupeiformes</taxon>
        <taxon>Clupeoidei</taxon>
        <taxon>Engraulidae</taxon>
        <taxon>Coilinae</taxon>
        <taxon>Coilia</taxon>
    </lineage>
</organism>
<dbReference type="PANTHER" id="PTHR10131">
    <property type="entry name" value="TNF RECEPTOR ASSOCIATED FACTOR"/>
    <property type="match status" value="1"/>
</dbReference>
<feature type="region of interest" description="Disordered" evidence="13">
    <location>
        <begin position="189"/>
        <end position="209"/>
    </location>
</feature>
<dbReference type="InterPro" id="IPR013083">
    <property type="entry name" value="Znf_RING/FYVE/PHD"/>
</dbReference>
<keyword evidence="6" id="KW-0677">Repeat</keyword>
<evidence type="ECO:0000256" key="1">
    <source>
        <dbReference type="ARBA" id="ARBA00004496"/>
    </source>
</evidence>
<dbReference type="FunFam" id="2.60.210.10:FF:000001">
    <property type="entry name" value="TNF receptor-associated factor"/>
    <property type="match status" value="1"/>
</dbReference>
<keyword evidence="2 11" id="KW-0963">Cytoplasm</keyword>
<dbReference type="InterPro" id="IPR008974">
    <property type="entry name" value="TRAF-like"/>
</dbReference>
<gene>
    <name evidence="17" type="ORF">ACEWY4_012117</name>
</gene>
<dbReference type="Gene3D" id="2.60.210.10">
    <property type="entry name" value="Apoptosis, Tumor Necrosis Factor Receptor Associated Protein 2, Chain A"/>
    <property type="match status" value="1"/>
</dbReference>
<evidence type="ECO:0000256" key="7">
    <source>
        <dbReference type="ARBA" id="ARBA00022771"/>
    </source>
</evidence>
<dbReference type="Proteomes" id="UP001591681">
    <property type="component" value="Unassembled WGS sequence"/>
</dbReference>
<protein>
    <recommendedName>
        <fullName evidence="11">TNF receptor-associated factor</fullName>
        <ecNumber evidence="11">2.3.2.27</ecNumber>
    </recommendedName>
</protein>
<keyword evidence="3" id="KW-1017">Isopeptide bond</keyword>
<dbReference type="GO" id="GO:0005164">
    <property type="term" value="F:tumor necrosis factor receptor binding"/>
    <property type="evidence" value="ECO:0007669"/>
    <property type="project" value="UniProtKB-UniRule"/>
</dbReference>
<keyword evidence="10" id="KW-0175">Coiled coil</keyword>
<dbReference type="Gene3D" id="3.30.40.10">
    <property type="entry name" value="Zinc/RING finger domain, C3HC4 (zinc finger)"/>
    <property type="match status" value="1"/>
</dbReference>
<dbReference type="Pfam" id="PF21355">
    <property type="entry name" value="TRAF-mep_MATH"/>
    <property type="match status" value="1"/>
</dbReference>
<evidence type="ECO:0000256" key="4">
    <source>
        <dbReference type="ARBA" id="ARBA00022703"/>
    </source>
</evidence>
<keyword evidence="18" id="KW-1185">Reference proteome</keyword>
<dbReference type="GO" id="GO:0005737">
    <property type="term" value="C:cytoplasm"/>
    <property type="evidence" value="ECO:0007669"/>
    <property type="project" value="UniProtKB-SubCell"/>
</dbReference>
<evidence type="ECO:0000313" key="18">
    <source>
        <dbReference type="Proteomes" id="UP001591681"/>
    </source>
</evidence>
<proteinExistence type="inferred from homology"/>
<keyword evidence="5 11" id="KW-0479">Metal-binding</keyword>
<feature type="region of interest" description="Disordered" evidence="13">
    <location>
        <begin position="252"/>
        <end position="273"/>
    </location>
</feature>
<feature type="zinc finger region" description="TRAF-type" evidence="12">
    <location>
        <begin position="131"/>
        <end position="173"/>
    </location>
</feature>
<dbReference type="InterPro" id="IPR017907">
    <property type="entry name" value="Znf_RING_CS"/>
</dbReference>
<dbReference type="Pfam" id="PF02176">
    <property type="entry name" value="zf-TRAF"/>
    <property type="match status" value="1"/>
</dbReference>
<dbReference type="SMART" id="SM00061">
    <property type="entry name" value="MATH"/>
    <property type="match status" value="1"/>
</dbReference>
<evidence type="ECO:0000256" key="10">
    <source>
        <dbReference type="ARBA" id="ARBA00023054"/>
    </source>
</evidence>
<evidence type="ECO:0000256" key="8">
    <source>
        <dbReference type="ARBA" id="ARBA00022833"/>
    </source>
</evidence>
<feature type="compositionally biased region" description="Low complexity" evidence="13">
    <location>
        <begin position="262"/>
        <end position="273"/>
    </location>
</feature>
<dbReference type="PROSITE" id="PS00518">
    <property type="entry name" value="ZF_RING_1"/>
    <property type="match status" value="1"/>
</dbReference>
<comment type="catalytic activity">
    <reaction evidence="11">
        <text>S-ubiquitinyl-[E2 ubiquitin-conjugating enzyme]-L-cysteine + [acceptor protein]-L-lysine = [E2 ubiquitin-conjugating enzyme]-L-cysteine + N(6)-ubiquitinyl-[acceptor protein]-L-lysine.</text>
        <dbReference type="EC" id="2.3.2.27"/>
    </reaction>
</comment>
<dbReference type="PIRSF" id="PIRSF015614">
    <property type="entry name" value="TRAF"/>
    <property type="match status" value="1"/>
</dbReference>
<keyword evidence="4" id="KW-0053">Apoptosis</keyword>
<dbReference type="InterPro" id="IPR001293">
    <property type="entry name" value="Znf_TRAF"/>
</dbReference>
<dbReference type="SMART" id="SM00184">
    <property type="entry name" value="RING"/>
    <property type="match status" value="1"/>
</dbReference>
<dbReference type="PROSITE" id="PS50089">
    <property type="entry name" value="ZF_RING_2"/>
    <property type="match status" value="1"/>
</dbReference>
<dbReference type="GO" id="GO:0008270">
    <property type="term" value="F:zinc ion binding"/>
    <property type="evidence" value="ECO:0007669"/>
    <property type="project" value="UniProtKB-UniRule"/>
</dbReference>
<feature type="compositionally biased region" description="Basic and acidic residues" evidence="13">
    <location>
        <begin position="191"/>
        <end position="200"/>
    </location>
</feature>
<evidence type="ECO:0000259" key="15">
    <source>
        <dbReference type="PROSITE" id="PS50144"/>
    </source>
</evidence>
<dbReference type="Pfam" id="PF16673">
    <property type="entry name" value="TRAF_BIRC3_bd"/>
    <property type="match status" value="1"/>
</dbReference>
<name>A0ABD1JZK6_9TELE</name>
<accession>A0ABD1JZK6</accession>
<evidence type="ECO:0000256" key="9">
    <source>
        <dbReference type="ARBA" id="ARBA00022843"/>
    </source>
</evidence>
<dbReference type="EC" id="2.3.2.27" evidence="11"/>
<comment type="caution">
    <text evidence="17">The sequence shown here is derived from an EMBL/GenBank/DDBJ whole genome shotgun (WGS) entry which is preliminary data.</text>
</comment>
<evidence type="ECO:0000256" key="3">
    <source>
        <dbReference type="ARBA" id="ARBA00022499"/>
    </source>
</evidence>
<feature type="domain" description="TRAF-type" evidence="16">
    <location>
        <begin position="131"/>
        <end position="173"/>
    </location>
</feature>
<evidence type="ECO:0000256" key="6">
    <source>
        <dbReference type="ARBA" id="ARBA00022737"/>
    </source>
</evidence>
<dbReference type="InterPro" id="IPR001841">
    <property type="entry name" value="Znf_RING"/>
</dbReference>
<feature type="domain" description="RING-type" evidence="14">
    <location>
        <begin position="39"/>
        <end position="79"/>
    </location>
</feature>
<dbReference type="PROSITE" id="PS50145">
    <property type="entry name" value="ZF_TRAF"/>
    <property type="match status" value="1"/>
</dbReference>
<dbReference type="CDD" id="cd23125">
    <property type="entry name" value="RING-HC_TRAF1-like"/>
    <property type="match status" value="1"/>
</dbReference>
<feature type="domain" description="MATH" evidence="15">
    <location>
        <begin position="406"/>
        <end position="552"/>
    </location>
</feature>
<dbReference type="GO" id="GO:0006915">
    <property type="term" value="P:apoptotic process"/>
    <property type="evidence" value="ECO:0007669"/>
    <property type="project" value="UniProtKB-KW"/>
</dbReference>
<dbReference type="PANTHER" id="PTHR10131:SF96">
    <property type="entry name" value="TNF RECEPTOR-ASSOCIATED FACTOR 1"/>
    <property type="match status" value="1"/>
</dbReference>
<evidence type="ECO:0000256" key="2">
    <source>
        <dbReference type="ARBA" id="ARBA00022490"/>
    </source>
</evidence>
<dbReference type="PROSITE" id="PS50144">
    <property type="entry name" value="MATH"/>
    <property type="match status" value="1"/>
</dbReference>
<evidence type="ECO:0000256" key="13">
    <source>
        <dbReference type="SAM" id="MobiDB-lite"/>
    </source>
</evidence>
<sequence>MASIKDITKEISSTPDENEYPSGFPQSICDQTPHEKYLCSNCNSVLNKARQTACGHRYCLACVNWLVRNNKAPVCKKCQEEDPDAESDTSILTLDNSFSDAAITKEILELKVHCANHGCPWRGVLRDFEEHQSQCEYALIPCNVGCGHMVLRKALASHLEKGCPKNTSTCQGCGQTLSLAEMHNCHRHGDKKSVTAETRQKNGKNAGSKDKNSCLFSDVGCTFKGTAEKIQEHENSSHVSHLQLLLKTLHNMPSPHATSSTPQPQANAQPQPQAQPLLAHLSSLGGRSLMPLLETDGGDARCGSGEEMSLAHSLRVDQVTVAMGQQLDALQERVSVFENIISVLNREVEKVQLSVSAMKNDEQSNQSIIHFLQAKTVEQQQRLLMKEGLISALQLRVCALQEVSYDGTFLWRVSDINQKLQEASSGQRSSLYSPAFYTSRYGFKVCLRLYLNGDGVGKGTHISLFFVIMRGEYDALLTWPFKHKVTFFLIDQNQKEHVLDAFRPDLSSASFQRPVLDMNVASGCPCFCPLGKLSSPKHAYCRGNTLFIKCIVDTSS</sequence>
<dbReference type="AlphaFoldDB" id="A0ABD1JZK6"/>
<keyword evidence="9" id="KW-0832">Ubl conjugation</keyword>
<dbReference type="Gene3D" id="1.20.5.110">
    <property type="match status" value="1"/>
</dbReference>
<dbReference type="InterPro" id="IPR012227">
    <property type="entry name" value="TNF_rcpt-assoc_TRAF_met"/>
</dbReference>
<dbReference type="SUPFAM" id="SSF49599">
    <property type="entry name" value="TRAF domain-like"/>
    <property type="match status" value="2"/>
</dbReference>
<evidence type="ECO:0000256" key="5">
    <source>
        <dbReference type="ARBA" id="ARBA00022723"/>
    </source>
</evidence>
<comment type="similarity">
    <text evidence="11">Belongs to the TNF receptor-associated factor family.</text>
</comment>
<keyword evidence="8 11" id="KW-0862">Zinc</keyword>
<dbReference type="GO" id="GO:0061630">
    <property type="term" value="F:ubiquitin protein ligase activity"/>
    <property type="evidence" value="ECO:0007669"/>
    <property type="project" value="UniProtKB-EC"/>
</dbReference>
<evidence type="ECO:0000256" key="11">
    <source>
        <dbReference type="PIRNR" id="PIRNR015614"/>
    </source>
</evidence>
<dbReference type="InterPro" id="IPR049342">
    <property type="entry name" value="TRAF1-6_MATH_dom"/>
</dbReference>
<evidence type="ECO:0000256" key="12">
    <source>
        <dbReference type="PROSITE-ProRule" id="PRU00207"/>
    </source>
</evidence>
<dbReference type="SUPFAM" id="SSF57850">
    <property type="entry name" value="RING/U-box"/>
    <property type="match status" value="1"/>
</dbReference>
<dbReference type="FunFam" id="3.30.40.10:FF:000902">
    <property type="entry name" value="TNF receptor-associated factor"/>
    <property type="match status" value="1"/>
</dbReference>
<evidence type="ECO:0000259" key="14">
    <source>
        <dbReference type="PROSITE" id="PS50089"/>
    </source>
</evidence>
<reference evidence="17 18" key="1">
    <citation type="submission" date="2024-09" db="EMBL/GenBank/DDBJ databases">
        <title>A chromosome-level genome assembly of Gray's grenadier anchovy, Coilia grayii.</title>
        <authorList>
            <person name="Fu Z."/>
        </authorList>
    </citation>
    <scope>NUCLEOTIDE SEQUENCE [LARGE SCALE GENOMIC DNA]</scope>
    <source>
        <strain evidence="17">G4</strain>
        <tissue evidence="17">Muscle</tissue>
    </source>
</reference>